<dbReference type="EMBL" id="SSMQ01000049">
    <property type="protein sequence ID" value="TKD00167.1"/>
    <property type="molecule type" value="Genomic_DNA"/>
</dbReference>
<dbReference type="Proteomes" id="UP000309215">
    <property type="component" value="Unassembled WGS sequence"/>
</dbReference>
<organism evidence="3 4">
    <name type="scientific">Polyangium fumosum</name>
    <dbReference type="NCBI Taxonomy" id="889272"/>
    <lineage>
        <taxon>Bacteria</taxon>
        <taxon>Pseudomonadati</taxon>
        <taxon>Myxococcota</taxon>
        <taxon>Polyangia</taxon>
        <taxon>Polyangiales</taxon>
        <taxon>Polyangiaceae</taxon>
        <taxon>Polyangium</taxon>
    </lineage>
</organism>
<gene>
    <name evidence="3" type="ORF">E8A74_35155</name>
</gene>
<dbReference type="AlphaFoldDB" id="A0A4U1J1B5"/>
<feature type="domain" description="Sulfatase-modifying factor enzyme-like" evidence="2">
    <location>
        <begin position="164"/>
        <end position="305"/>
    </location>
</feature>
<dbReference type="OrthoDB" id="5496976at2"/>
<dbReference type="Gene3D" id="3.90.1580.10">
    <property type="entry name" value="paralog of FGE (formylglycine-generating enzyme)"/>
    <property type="match status" value="1"/>
</dbReference>
<evidence type="ECO:0000313" key="3">
    <source>
        <dbReference type="EMBL" id="TKD00167.1"/>
    </source>
</evidence>
<sequence>MRSSLRAPRAARHLSSLVVTAALASAAVGCAAPGGLSQLHAVKEPSANPRVASVVAARPPAPAAPAERPIAVRSTEARVVTVETRLAAAAWRSFAEDVDSEILANTARCPMEMALVDGRVCVDRWEASLVERGPSGEVHAWSPFYPVDGHEAAVRAVSRPGVIPQGYISGEQAQRACQASGKRLCAADEWERACRGPKHTRFPYGDERKSRVCNDDIRSAHPVIEVALRLGIPDERRWSEGMNQPLINQLPDSLFETGMRAECTNEYGVFDMVGNLHEWIEDRDGTFRGGFYMDTSLNGDGCSYQTTAHDFRYHDYSTGFRCCMDPDRVE</sequence>
<dbReference type="PROSITE" id="PS51257">
    <property type="entry name" value="PROKAR_LIPOPROTEIN"/>
    <property type="match status" value="1"/>
</dbReference>
<dbReference type="Pfam" id="PF03781">
    <property type="entry name" value="FGE-sulfatase"/>
    <property type="match status" value="1"/>
</dbReference>
<reference evidence="3 4" key="1">
    <citation type="submission" date="2019-04" db="EMBL/GenBank/DDBJ databases">
        <authorList>
            <person name="Li Y."/>
            <person name="Wang J."/>
        </authorList>
    </citation>
    <scope>NUCLEOTIDE SEQUENCE [LARGE SCALE GENOMIC DNA]</scope>
    <source>
        <strain evidence="3 4">DSM 14668</strain>
    </source>
</reference>
<protein>
    <recommendedName>
        <fullName evidence="2">Sulfatase-modifying factor enzyme-like domain-containing protein</fullName>
    </recommendedName>
</protein>
<evidence type="ECO:0000313" key="4">
    <source>
        <dbReference type="Proteomes" id="UP000309215"/>
    </source>
</evidence>
<evidence type="ECO:0000259" key="2">
    <source>
        <dbReference type="Pfam" id="PF03781"/>
    </source>
</evidence>
<name>A0A4U1J1B5_9BACT</name>
<dbReference type="SUPFAM" id="SSF56436">
    <property type="entry name" value="C-type lectin-like"/>
    <property type="match status" value="1"/>
</dbReference>
<accession>A0A4U1J1B5</accession>
<proteinExistence type="predicted"/>
<keyword evidence="1" id="KW-0732">Signal</keyword>
<dbReference type="RefSeq" id="WP_136933460.1">
    <property type="nucleotide sequence ID" value="NZ_SSMQ01000049.1"/>
</dbReference>
<dbReference type="InterPro" id="IPR016187">
    <property type="entry name" value="CTDL_fold"/>
</dbReference>
<dbReference type="InterPro" id="IPR042095">
    <property type="entry name" value="SUMF_sf"/>
</dbReference>
<feature type="signal peptide" evidence="1">
    <location>
        <begin position="1"/>
        <end position="31"/>
    </location>
</feature>
<dbReference type="InterPro" id="IPR005532">
    <property type="entry name" value="SUMF_dom"/>
</dbReference>
<comment type="caution">
    <text evidence="3">The sequence shown here is derived from an EMBL/GenBank/DDBJ whole genome shotgun (WGS) entry which is preliminary data.</text>
</comment>
<keyword evidence="4" id="KW-1185">Reference proteome</keyword>
<feature type="chain" id="PRO_5020203727" description="Sulfatase-modifying factor enzyme-like domain-containing protein" evidence="1">
    <location>
        <begin position="32"/>
        <end position="330"/>
    </location>
</feature>
<evidence type="ECO:0000256" key="1">
    <source>
        <dbReference type="SAM" id="SignalP"/>
    </source>
</evidence>